<sequence>MGILRLAMQRTPGMNDVEFLESVSSLTAKGKQFALATVVKTEGSTLAKPGFKVVIDDEGNVVSGTLGGGCPEGPIVELALEAIKRKTPRLVRVHLVDAGKSLSEACATTKSDQDELYVETNCGGNMEIFIDPYTKRDRLVLISDGGRDEVANWVAALAGQLGFEVHAVDPTGMIEGADVVHQIDDLSRFEFKPDDYVVAVTRGRLDVPALEALSKAKCRFVGLMASKQRINDDFAKLRARGVSDEFLSSVHAPVGADIGGMTPQEIALSILADVVAVKRGKHVPHKT</sequence>
<dbReference type="Pfam" id="PF02625">
    <property type="entry name" value="XdhC_CoxI"/>
    <property type="match status" value="1"/>
</dbReference>
<proteinExistence type="predicted"/>
<dbReference type="InterPro" id="IPR003777">
    <property type="entry name" value="XdhC_CoxI"/>
</dbReference>
<accession>A0A2R6AXM1</accession>
<evidence type="ECO:0000313" key="3">
    <source>
        <dbReference type="EMBL" id="PSN91145.1"/>
    </source>
</evidence>
<gene>
    <name evidence="3" type="ORF">B9Q08_03440</name>
</gene>
<organism evidence="3 4">
    <name type="scientific">Candidatus Marsarchaeota G2 archaeon ECH_B_SAG-M15</name>
    <dbReference type="NCBI Taxonomy" id="1978162"/>
    <lineage>
        <taxon>Archaea</taxon>
        <taxon>Candidatus Marsarchaeota</taxon>
        <taxon>Candidatus Marsarchaeota group 2</taxon>
    </lineage>
</organism>
<evidence type="ECO:0000313" key="4">
    <source>
        <dbReference type="Proteomes" id="UP000240490"/>
    </source>
</evidence>
<dbReference type="Pfam" id="PF13478">
    <property type="entry name" value="XdhC_C"/>
    <property type="match status" value="1"/>
</dbReference>
<dbReference type="PANTHER" id="PTHR30388">
    <property type="entry name" value="ALDEHYDE OXIDOREDUCTASE MOLYBDENUM COFACTOR ASSEMBLY PROTEIN"/>
    <property type="match status" value="1"/>
</dbReference>
<comment type="caution">
    <text evidence="3">The sequence shown here is derived from an EMBL/GenBank/DDBJ whole genome shotgun (WGS) entry which is preliminary data.</text>
</comment>
<evidence type="ECO:0008006" key="5">
    <source>
        <dbReference type="Google" id="ProtNLM"/>
    </source>
</evidence>
<reference evidence="3 4" key="1">
    <citation type="submission" date="2017-04" db="EMBL/GenBank/DDBJ databases">
        <title>Novel microbial lineages endemic to geothermal iron-oxide mats fill important gaps in the evolutionary history of Archaea.</title>
        <authorList>
            <person name="Jay Z.J."/>
            <person name="Beam J.P."/>
            <person name="Dlakic M."/>
            <person name="Rusch D.B."/>
            <person name="Kozubal M.A."/>
            <person name="Inskeep W.P."/>
        </authorList>
    </citation>
    <scope>NUCLEOTIDE SEQUENCE [LARGE SCALE GENOMIC DNA]</scope>
    <source>
        <strain evidence="3">ECH_B_SAG-M15</strain>
    </source>
</reference>
<evidence type="ECO:0000259" key="1">
    <source>
        <dbReference type="Pfam" id="PF02625"/>
    </source>
</evidence>
<dbReference type="Gene3D" id="3.40.50.720">
    <property type="entry name" value="NAD(P)-binding Rossmann-like Domain"/>
    <property type="match status" value="1"/>
</dbReference>
<dbReference type="AlphaFoldDB" id="A0A2R6AXM1"/>
<name>A0A2R6AXM1_9ARCH</name>
<dbReference type="PANTHER" id="PTHR30388:SF6">
    <property type="entry name" value="XANTHINE DEHYDROGENASE SUBUNIT A-RELATED"/>
    <property type="match status" value="1"/>
</dbReference>
<feature type="domain" description="XdhC Rossmann" evidence="2">
    <location>
        <begin position="146"/>
        <end position="274"/>
    </location>
</feature>
<protein>
    <recommendedName>
        <fullName evidence="5">Xanthine dehydrogenase</fullName>
    </recommendedName>
</protein>
<dbReference type="InterPro" id="IPR027051">
    <property type="entry name" value="XdhC_Rossmann_dom"/>
</dbReference>
<dbReference type="InterPro" id="IPR052698">
    <property type="entry name" value="MoCofactor_Util/Proc"/>
</dbReference>
<feature type="domain" description="XdhC- CoxI" evidence="1">
    <location>
        <begin position="27"/>
        <end position="93"/>
    </location>
</feature>
<dbReference type="EMBL" id="NEXJ01000055">
    <property type="protein sequence ID" value="PSN91145.1"/>
    <property type="molecule type" value="Genomic_DNA"/>
</dbReference>
<evidence type="ECO:0000259" key="2">
    <source>
        <dbReference type="Pfam" id="PF13478"/>
    </source>
</evidence>
<dbReference type="Proteomes" id="UP000240490">
    <property type="component" value="Unassembled WGS sequence"/>
</dbReference>